<proteinExistence type="predicted"/>
<name>N6Y9X5_9RHOO</name>
<dbReference type="AlphaFoldDB" id="N6Y9X5"/>
<sequence>ALAIAALLRRSRRPAPVAATRRTVDTATATTLGSTEYRKGRARAEDAGFGFGVGTVDTRLEWPAGTETAVIEEHRSAVELADIMMSFGRVKGAAETLAEFIRGNPREAVTPWLKLLEVYRAAGLRDEFNAIAGELNKTFNVTTVNWQSYDALRASKMSLEDLPHICETLQKTWRTTACQRYLQQLLRDNRNGTRAGFPFSVIDEILTLTAILEEDLGPCPPAASASTQR</sequence>
<feature type="non-terminal residue" evidence="1">
    <location>
        <position position="1"/>
    </location>
</feature>
<comment type="caution">
    <text evidence="1">The sequence shown here is derived from an EMBL/GenBank/DDBJ whole genome shotgun (WGS) entry which is preliminary data.</text>
</comment>
<gene>
    <name evidence="1" type="ORF">C667_23654</name>
</gene>
<dbReference type="RefSeq" id="WP_004390011.1">
    <property type="nucleotide sequence ID" value="NZ_AMXF01000493.1"/>
</dbReference>
<dbReference type="Proteomes" id="UP000013047">
    <property type="component" value="Unassembled WGS sequence"/>
</dbReference>
<accession>N6Y9X5</accession>
<organism evidence="1 2">
    <name type="scientific">Thauera phenylacetica B4P</name>
    <dbReference type="NCBI Taxonomy" id="1234382"/>
    <lineage>
        <taxon>Bacteria</taxon>
        <taxon>Pseudomonadati</taxon>
        <taxon>Pseudomonadota</taxon>
        <taxon>Betaproteobacteria</taxon>
        <taxon>Rhodocyclales</taxon>
        <taxon>Zoogloeaceae</taxon>
        <taxon>Thauera</taxon>
    </lineage>
</organism>
<protein>
    <submittedName>
        <fullName evidence="1">Type 4 pilus biogenesis</fullName>
    </submittedName>
</protein>
<keyword evidence="2" id="KW-1185">Reference proteome</keyword>
<dbReference type="EMBL" id="AMXF01000493">
    <property type="protein sequence ID" value="ENO88310.1"/>
    <property type="molecule type" value="Genomic_DNA"/>
</dbReference>
<reference evidence="1 2" key="1">
    <citation type="submission" date="2012-09" db="EMBL/GenBank/DDBJ databases">
        <title>Draft Genome Sequences of 6 Strains from Genus Thauera.</title>
        <authorList>
            <person name="Liu B."/>
            <person name="Shapleigh J.P."/>
            <person name="Frostegard A.H."/>
        </authorList>
    </citation>
    <scope>NUCLEOTIDE SEQUENCE [LARGE SCALE GENOMIC DNA]</scope>
    <source>
        <strain evidence="1 2">B4P</strain>
    </source>
</reference>
<evidence type="ECO:0000313" key="1">
    <source>
        <dbReference type="EMBL" id="ENO88310.1"/>
    </source>
</evidence>
<evidence type="ECO:0000313" key="2">
    <source>
        <dbReference type="Proteomes" id="UP000013047"/>
    </source>
</evidence>